<organism evidence="2">
    <name type="scientific">bioreactor metagenome</name>
    <dbReference type="NCBI Taxonomy" id="1076179"/>
    <lineage>
        <taxon>unclassified sequences</taxon>
        <taxon>metagenomes</taxon>
        <taxon>ecological metagenomes</taxon>
    </lineage>
</organism>
<sequence>MGLRPADLRGVHLGARGGLDRRGGERHRVEPAPAGPADPRHGDGVAEHPGPRHPLLPSARPGLGERALGRDRRPAEGGRLRHGDRLHLEGQHAGPDDRGARHRQGHPRLRPAEHLHRRLLEAPGLPAASRGQPDGGGALPGRAPVPALDDPHRHRLRRQEPAPQFPRRRHGLHPRPQPFRVDQPGPDRPGRAVGRRDDRVRQGLLRARRDGHHGCLQGLLRHRGRPAELPRGRARRRHVRR</sequence>
<reference evidence="2" key="1">
    <citation type="submission" date="2019-08" db="EMBL/GenBank/DDBJ databases">
        <authorList>
            <person name="Kucharzyk K."/>
            <person name="Murdoch R.W."/>
            <person name="Higgins S."/>
            <person name="Loffler F."/>
        </authorList>
    </citation>
    <scope>NUCLEOTIDE SEQUENCE</scope>
</reference>
<dbReference type="EMBL" id="VSSQ01027872">
    <property type="protein sequence ID" value="MPM77328.1"/>
    <property type="molecule type" value="Genomic_DNA"/>
</dbReference>
<proteinExistence type="predicted"/>
<protein>
    <submittedName>
        <fullName evidence="2">Uncharacterized protein</fullName>
    </submittedName>
</protein>
<name>A0A645CK97_9ZZZZ</name>
<feature type="compositionally biased region" description="Basic and acidic residues" evidence="1">
    <location>
        <begin position="38"/>
        <end position="50"/>
    </location>
</feature>
<feature type="compositionally biased region" description="Basic residues" evidence="1">
    <location>
        <begin position="100"/>
        <end position="109"/>
    </location>
</feature>
<feature type="compositionally biased region" description="Basic and acidic residues" evidence="1">
    <location>
        <begin position="1"/>
        <end position="10"/>
    </location>
</feature>
<feature type="region of interest" description="Disordered" evidence="1">
    <location>
        <begin position="1"/>
        <end position="111"/>
    </location>
</feature>
<evidence type="ECO:0000313" key="2">
    <source>
        <dbReference type="EMBL" id="MPM77328.1"/>
    </source>
</evidence>
<accession>A0A645CK97</accession>
<feature type="compositionally biased region" description="Basic and acidic residues" evidence="1">
    <location>
        <begin position="18"/>
        <end position="30"/>
    </location>
</feature>
<evidence type="ECO:0000256" key="1">
    <source>
        <dbReference type="SAM" id="MobiDB-lite"/>
    </source>
</evidence>
<comment type="caution">
    <text evidence="2">The sequence shown here is derived from an EMBL/GenBank/DDBJ whole genome shotgun (WGS) entry which is preliminary data.</text>
</comment>
<gene>
    <name evidence="2" type="ORF">SDC9_124331</name>
</gene>
<feature type="region of interest" description="Disordered" evidence="1">
    <location>
        <begin position="125"/>
        <end position="198"/>
    </location>
</feature>
<feature type="compositionally biased region" description="Basic and acidic residues" evidence="1">
    <location>
        <begin position="188"/>
        <end position="198"/>
    </location>
</feature>
<feature type="compositionally biased region" description="Basic and acidic residues" evidence="1">
    <location>
        <begin position="67"/>
        <end position="99"/>
    </location>
</feature>
<dbReference type="AlphaFoldDB" id="A0A645CK97"/>